<evidence type="ECO:0000313" key="2">
    <source>
        <dbReference type="EMBL" id="RZO03002.1"/>
    </source>
</evidence>
<dbReference type="Proteomes" id="UP000318148">
    <property type="component" value="Unassembled WGS sequence"/>
</dbReference>
<gene>
    <name evidence="2" type="ORF">EVB02_04315</name>
</gene>
<dbReference type="CDD" id="cd00570">
    <property type="entry name" value="GST_N_family"/>
    <property type="match status" value="1"/>
</dbReference>
<dbReference type="InterPro" id="IPR004045">
    <property type="entry name" value="Glutathione_S-Trfase_N"/>
</dbReference>
<dbReference type="EMBL" id="SHBO01000070">
    <property type="protein sequence ID" value="RZO03002.1"/>
    <property type="molecule type" value="Genomic_DNA"/>
</dbReference>
<dbReference type="SUPFAM" id="SSF47616">
    <property type="entry name" value="GST C-terminal domain-like"/>
    <property type="match status" value="1"/>
</dbReference>
<dbReference type="PANTHER" id="PTHR12289:SF67">
    <property type="match status" value="1"/>
</dbReference>
<evidence type="ECO:0000259" key="1">
    <source>
        <dbReference type="PROSITE" id="PS50404"/>
    </source>
</evidence>
<dbReference type="PROSITE" id="PS50404">
    <property type="entry name" value="GST_NTER"/>
    <property type="match status" value="1"/>
</dbReference>
<dbReference type="SUPFAM" id="SSF52833">
    <property type="entry name" value="Thioredoxin-like"/>
    <property type="match status" value="1"/>
</dbReference>
<keyword evidence="2" id="KW-0808">Transferase</keyword>
<dbReference type="Gene3D" id="1.20.1050.10">
    <property type="match status" value="1"/>
</dbReference>
<feature type="domain" description="GST N-terminal" evidence="1">
    <location>
        <begin position="7"/>
        <end position="85"/>
    </location>
</feature>
<evidence type="ECO:0000313" key="3">
    <source>
        <dbReference type="Proteomes" id="UP000318148"/>
    </source>
</evidence>
<dbReference type="PANTHER" id="PTHR12289">
    <property type="entry name" value="METAXIN RELATED"/>
    <property type="match status" value="1"/>
</dbReference>
<reference evidence="2 3" key="1">
    <citation type="submission" date="2019-02" db="EMBL/GenBank/DDBJ databases">
        <title>Prokaryotic population dynamics and viral predation in marine succession experiment using metagenomics: the confinement effect.</title>
        <authorList>
            <person name="Haro-Moreno J.M."/>
            <person name="Rodriguez-Valera F."/>
            <person name="Lopez-Perez M."/>
        </authorList>
    </citation>
    <scope>NUCLEOTIDE SEQUENCE [LARGE SCALE GENOMIC DNA]</scope>
    <source>
        <strain evidence="2">MED-G169</strain>
    </source>
</reference>
<sequence length="334" mass="37894">MECSDGGTYILYSAPHSLYAGRARAYLIKRCIPFEERSVGHSSFTEIKPIGKLPTIPTLVTPNGEVIRDGAAIIDHFESTFGRLFRPISPLQDMVSSLFDVIGSEGLRRPAMHYRWNFPEDNDEFLHYHFFSLFRPDTPDREQKTISVMEMLRTTTKMRGVTGDTKDLVEALYIELLDALNSHFQHTPYLLGGSPCIGDFGMLAPLYGHLARDPKPATLMKKRAPRVYRWVERMNRASQDAPEYFDCGTDFFQNDGIPETLMAVLRVVSQDFVPETIASAKFLNLWLSEQNPETGTPAIFQLGTSPLGSVEFQVRDHTINAAIVPYRHFQLQRI</sequence>
<feature type="non-terminal residue" evidence="2">
    <location>
        <position position="334"/>
    </location>
</feature>
<dbReference type="Gene3D" id="3.40.30.10">
    <property type="entry name" value="Glutaredoxin"/>
    <property type="match status" value="1"/>
</dbReference>
<dbReference type="GO" id="GO:0016740">
    <property type="term" value="F:transferase activity"/>
    <property type="evidence" value="ECO:0007669"/>
    <property type="project" value="UniProtKB-KW"/>
</dbReference>
<dbReference type="CDD" id="cd00299">
    <property type="entry name" value="GST_C_family"/>
    <property type="match status" value="1"/>
</dbReference>
<dbReference type="InterPro" id="IPR050931">
    <property type="entry name" value="Mito_Protein_Transport_Metaxin"/>
</dbReference>
<proteinExistence type="predicted"/>
<name>A0A520LJN7_9GAMM</name>
<comment type="caution">
    <text evidence="2">The sequence shown here is derived from an EMBL/GenBank/DDBJ whole genome shotgun (WGS) entry which is preliminary data.</text>
</comment>
<dbReference type="Pfam" id="PF13410">
    <property type="entry name" value="GST_C_2"/>
    <property type="match status" value="1"/>
</dbReference>
<dbReference type="InterPro" id="IPR036282">
    <property type="entry name" value="Glutathione-S-Trfase_C_sf"/>
</dbReference>
<organism evidence="2 3">
    <name type="scientific">SAR92 clade bacterium</name>
    <dbReference type="NCBI Taxonomy" id="2315479"/>
    <lineage>
        <taxon>Bacteria</taxon>
        <taxon>Pseudomonadati</taxon>
        <taxon>Pseudomonadota</taxon>
        <taxon>Gammaproteobacteria</taxon>
        <taxon>Cellvibrionales</taxon>
        <taxon>Porticoccaceae</taxon>
        <taxon>SAR92 clade</taxon>
    </lineage>
</organism>
<dbReference type="InterPro" id="IPR036249">
    <property type="entry name" value="Thioredoxin-like_sf"/>
</dbReference>
<protein>
    <submittedName>
        <fullName evidence="2">Glutathione S-transferase family protein</fullName>
    </submittedName>
</protein>
<accession>A0A520LJN7</accession>
<dbReference type="GO" id="GO:0005737">
    <property type="term" value="C:cytoplasm"/>
    <property type="evidence" value="ECO:0007669"/>
    <property type="project" value="TreeGrafter"/>
</dbReference>
<dbReference type="AlphaFoldDB" id="A0A520LJN7"/>
<dbReference type="Pfam" id="PF13417">
    <property type="entry name" value="GST_N_3"/>
    <property type="match status" value="1"/>
</dbReference>